<accession>K5VPQ4</accession>
<dbReference type="Proteomes" id="UP000008370">
    <property type="component" value="Unassembled WGS sequence"/>
</dbReference>
<protein>
    <recommendedName>
        <fullName evidence="5">G-protein coupled receptors family 1 profile domain-containing protein</fullName>
    </recommendedName>
</protein>
<keyword evidence="2" id="KW-0472">Membrane</keyword>
<organism evidence="3 4">
    <name type="scientific">Phanerochaete carnosa (strain HHB-10118-sp)</name>
    <name type="common">White-rot fungus</name>
    <name type="synonym">Peniophora carnosa</name>
    <dbReference type="NCBI Taxonomy" id="650164"/>
    <lineage>
        <taxon>Eukaryota</taxon>
        <taxon>Fungi</taxon>
        <taxon>Dikarya</taxon>
        <taxon>Basidiomycota</taxon>
        <taxon>Agaricomycotina</taxon>
        <taxon>Agaricomycetes</taxon>
        <taxon>Polyporales</taxon>
        <taxon>Phanerochaetaceae</taxon>
        <taxon>Phanerochaete</taxon>
    </lineage>
</organism>
<dbReference type="HOGENOM" id="CLU_059054_2_1_1"/>
<keyword evidence="2" id="KW-1133">Transmembrane helix</keyword>
<feature type="transmembrane region" description="Helical" evidence="2">
    <location>
        <begin position="12"/>
        <end position="34"/>
    </location>
</feature>
<feature type="transmembrane region" description="Helical" evidence="2">
    <location>
        <begin position="123"/>
        <end position="146"/>
    </location>
</feature>
<reference evidence="3 4" key="1">
    <citation type="journal article" date="2012" name="BMC Genomics">
        <title>Comparative genomics of the white-rot fungi, Phanerochaete carnosa and P. chrysosporium, to elucidate the genetic basis of the distinct wood types they colonize.</title>
        <authorList>
            <person name="Suzuki H."/>
            <person name="MacDonald J."/>
            <person name="Syed K."/>
            <person name="Salamov A."/>
            <person name="Hori C."/>
            <person name="Aerts A."/>
            <person name="Henrissat B."/>
            <person name="Wiebenga A."/>
            <person name="vanKuyk P.A."/>
            <person name="Barry K."/>
            <person name="Lindquist E."/>
            <person name="LaButti K."/>
            <person name="Lapidus A."/>
            <person name="Lucas S."/>
            <person name="Coutinho P."/>
            <person name="Gong Y."/>
            <person name="Samejima M."/>
            <person name="Mahadevan R."/>
            <person name="Abou-Zaid M."/>
            <person name="de Vries R.P."/>
            <person name="Igarashi K."/>
            <person name="Yadav J.S."/>
            <person name="Grigoriev I.V."/>
            <person name="Master E.R."/>
        </authorList>
    </citation>
    <scope>NUCLEOTIDE SEQUENCE [LARGE SCALE GENOMIC DNA]</scope>
    <source>
        <strain evidence="3 4">HHB-10118-sp</strain>
    </source>
</reference>
<dbReference type="AlphaFoldDB" id="K5VPQ4"/>
<feature type="transmembrane region" description="Helical" evidence="2">
    <location>
        <begin position="86"/>
        <end position="111"/>
    </location>
</feature>
<feature type="transmembrane region" description="Helical" evidence="2">
    <location>
        <begin position="55"/>
        <end position="74"/>
    </location>
</feature>
<dbReference type="InParanoid" id="K5VPQ4"/>
<feature type="region of interest" description="Disordered" evidence="1">
    <location>
        <begin position="259"/>
        <end position="278"/>
    </location>
</feature>
<name>K5VPQ4_PHACS</name>
<gene>
    <name evidence="3" type="ORF">PHACADRAFT_266289</name>
</gene>
<evidence type="ECO:0000256" key="1">
    <source>
        <dbReference type="SAM" id="MobiDB-lite"/>
    </source>
</evidence>
<dbReference type="KEGG" id="pco:PHACADRAFT_266289"/>
<keyword evidence="4" id="KW-1185">Reference proteome</keyword>
<dbReference type="STRING" id="650164.K5VPQ4"/>
<evidence type="ECO:0000313" key="3">
    <source>
        <dbReference type="EMBL" id="EKM48564.1"/>
    </source>
</evidence>
<feature type="transmembrane region" description="Helical" evidence="2">
    <location>
        <begin position="168"/>
        <end position="188"/>
    </location>
</feature>
<dbReference type="GeneID" id="18919360"/>
<sequence length="302" mass="33451">MVDWKSPEMLALTSYLFASNVIFSLGLYAWYFVLSLHEVELRLVTCRRKFQLAHVCYLIARYSHLYSLIALAVITNMNIPITNHCYSLGLMKLTALMDNLAVAASSGSLALRAMALWNDRRDVYWGIFSICVGHLVYAILLGSLVVRQKWDPVHHMCAPGTQFVRKPFIAFLLLTIVWDVSILVLTVSGMRRKQLARGSPFWSPLLTQGASYVIVTLLIYISITVLYILDLSLTMNTILLPPGCTITVIVSSSAMSSLPNMNEESQRGVGPASQSGGCPQTLNGNVSTVVDLEVLRTCQSVI</sequence>
<proteinExistence type="predicted"/>
<evidence type="ECO:0000256" key="2">
    <source>
        <dbReference type="SAM" id="Phobius"/>
    </source>
</evidence>
<keyword evidence="2" id="KW-0812">Transmembrane</keyword>
<evidence type="ECO:0000313" key="4">
    <source>
        <dbReference type="Proteomes" id="UP000008370"/>
    </source>
</evidence>
<feature type="transmembrane region" description="Helical" evidence="2">
    <location>
        <begin position="209"/>
        <end position="229"/>
    </location>
</feature>
<evidence type="ECO:0008006" key="5">
    <source>
        <dbReference type="Google" id="ProtNLM"/>
    </source>
</evidence>
<dbReference type="EMBL" id="JH930925">
    <property type="protein sequence ID" value="EKM48564.1"/>
    <property type="molecule type" value="Genomic_DNA"/>
</dbReference>
<dbReference type="OrthoDB" id="2742220at2759"/>
<dbReference type="RefSeq" id="XP_007402883.1">
    <property type="nucleotide sequence ID" value="XM_007402821.1"/>
</dbReference>